<organism evidence="1 2">
    <name type="scientific">Reyranella humidisoli</name>
    <dbReference type="NCBI Taxonomy" id="2849149"/>
    <lineage>
        <taxon>Bacteria</taxon>
        <taxon>Pseudomonadati</taxon>
        <taxon>Pseudomonadota</taxon>
        <taxon>Alphaproteobacteria</taxon>
        <taxon>Hyphomicrobiales</taxon>
        <taxon>Reyranellaceae</taxon>
        <taxon>Reyranella</taxon>
    </lineage>
</organism>
<dbReference type="EMBL" id="JAHOPB010000001">
    <property type="protein sequence ID" value="MBU8874013.1"/>
    <property type="molecule type" value="Genomic_DNA"/>
</dbReference>
<reference evidence="1 2" key="1">
    <citation type="submission" date="2021-06" db="EMBL/GenBank/DDBJ databases">
        <authorList>
            <person name="Lee D.H."/>
        </authorList>
    </citation>
    <scope>NUCLEOTIDE SEQUENCE [LARGE SCALE GENOMIC DNA]</scope>
    <source>
        <strain evidence="1 2">MMS21-HV4-11</strain>
    </source>
</reference>
<accession>A0ABS6IHD6</accession>
<proteinExistence type="predicted"/>
<keyword evidence="2" id="KW-1185">Reference proteome</keyword>
<gene>
    <name evidence="1" type="ORF">KQ910_09575</name>
</gene>
<dbReference type="RefSeq" id="WP_216958814.1">
    <property type="nucleotide sequence ID" value="NZ_JAHOPB010000001.1"/>
</dbReference>
<evidence type="ECO:0000313" key="2">
    <source>
        <dbReference type="Proteomes" id="UP000727907"/>
    </source>
</evidence>
<evidence type="ECO:0008006" key="3">
    <source>
        <dbReference type="Google" id="ProtNLM"/>
    </source>
</evidence>
<name>A0ABS6IHD6_9HYPH</name>
<sequence>MRLIKDALLFLVSISLCVVVAEGVIRYIDGYTIFYMPLSEPTGLASVKQESVDKVPRAPGVARDWFSTEPAPLPNKRAVPEDWERLYRFVEANPVGGMWFRPSDAFKVWNTSFSGDPCRHWFLRHAPGQLFLYDAPDGQDRPPYRFLPDVTIPSGLTTNQIGWRGPPIENPRPEKTVRIVFVGSSTVVEAHHLPFSWPEYVGHWMNMWSKAKGLGIRFEVLNAGRESIISDDIAAIVRNEVLPLRPDLVVYHEGGNQFRPASIVENVPTDPVARPSNAQEPAAVAWLKEGARYSALIGRIQAAFAIAGAGTGGGGEWPKPDYKVIWPEGLDEMSPQLDFAKLPVSLNLIRWDLDQIRGDLKSIGADMALASFFLMVKDGLVVDPVRHKYIIEQLNAANWPYRYRDLERLAKFQNRYFAKYAATHGIDFLDIVGNMPFDPDLFTDAVHTNYAGTRIRAWTAFNLLVPIVEKKLADKAWPRAWPADASTALPTFTPRLTKLECKP</sequence>
<comment type="caution">
    <text evidence="1">The sequence shown here is derived from an EMBL/GenBank/DDBJ whole genome shotgun (WGS) entry which is preliminary data.</text>
</comment>
<dbReference type="Proteomes" id="UP000727907">
    <property type="component" value="Unassembled WGS sequence"/>
</dbReference>
<evidence type="ECO:0000313" key="1">
    <source>
        <dbReference type="EMBL" id="MBU8874013.1"/>
    </source>
</evidence>
<protein>
    <recommendedName>
        <fullName evidence="3">SGNH hydrolase-type esterase domain-containing protein</fullName>
    </recommendedName>
</protein>